<protein>
    <submittedName>
        <fullName evidence="1">Hydrolase</fullName>
    </submittedName>
</protein>
<keyword evidence="1" id="KW-0378">Hydrolase</keyword>
<dbReference type="Proteomes" id="UP000298340">
    <property type="component" value="Unassembled WGS sequence"/>
</dbReference>
<dbReference type="EMBL" id="QWDN01001470">
    <property type="protein sequence ID" value="TEB40304.1"/>
    <property type="molecule type" value="Genomic_DNA"/>
</dbReference>
<reference evidence="1 2" key="1">
    <citation type="journal article" date="2018" name="Syst. Appl. Microbiol.">
        <title>Flavobacterium circumlabens sp. nov. and Flavobacterium cupreum sp. nov., two psychrotrophic species isolated from Antarctic environmental samples.</title>
        <authorList>
            <person name="Kralova S."/>
            <person name="Busse H.J."/>
            <person name="Svec P."/>
            <person name="Maslanova I."/>
            <person name="Stankova E."/>
            <person name="Bartak M."/>
            <person name="Sedlacek I."/>
        </authorList>
    </citation>
    <scope>NUCLEOTIDE SEQUENCE [LARGE SCALE GENOMIC DNA]</scope>
    <source>
        <strain evidence="1 2">CCM 8828</strain>
    </source>
</reference>
<dbReference type="AlphaFoldDB" id="A0A4Y7U1Z7"/>
<gene>
    <name evidence="1" type="ORF">D0809_31295</name>
</gene>
<evidence type="ECO:0000313" key="1">
    <source>
        <dbReference type="EMBL" id="TEB40304.1"/>
    </source>
</evidence>
<accession>A0A4Y7U1Z7</accession>
<feature type="non-terminal residue" evidence="1">
    <location>
        <position position="1"/>
    </location>
</feature>
<feature type="non-terminal residue" evidence="1">
    <location>
        <position position="93"/>
    </location>
</feature>
<dbReference type="Gene3D" id="2.60.40.1190">
    <property type="match status" value="1"/>
</dbReference>
<dbReference type="SUPFAM" id="SSF49344">
    <property type="entry name" value="CBD9-like"/>
    <property type="match status" value="1"/>
</dbReference>
<sequence length="93" mass="10593">QRDNFGTADIFGVFINGFNDGQQNFEFFVSAADVQGDCVMTDANGEDYSWDAVWISKAVLTDTGWTVEMKIPYAALRFSEENKQTWGINFFRE</sequence>
<name>A0A4Y7U1Z7_9FLAO</name>
<organism evidence="1 2">
    <name type="scientific">Flavobacterium circumlabens</name>
    <dbReference type="NCBI Taxonomy" id="2133765"/>
    <lineage>
        <taxon>Bacteria</taxon>
        <taxon>Pseudomonadati</taxon>
        <taxon>Bacteroidota</taxon>
        <taxon>Flavobacteriia</taxon>
        <taxon>Flavobacteriales</taxon>
        <taxon>Flavobacteriaceae</taxon>
        <taxon>Flavobacterium</taxon>
    </lineage>
</organism>
<evidence type="ECO:0000313" key="2">
    <source>
        <dbReference type="Proteomes" id="UP000298340"/>
    </source>
</evidence>
<proteinExistence type="predicted"/>
<dbReference type="GO" id="GO:0016787">
    <property type="term" value="F:hydrolase activity"/>
    <property type="evidence" value="ECO:0007669"/>
    <property type="project" value="UniProtKB-KW"/>
</dbReference>
<comment type="caution">
    <text evidence="1">The sequence shown here is derived from an EMBL/GenBank/DDBJ whole genome shotgun (WGS) entry which is preliminary data.</text>
</comment>